<dbReference type="InterPro" id="IPR029063">
    <property type="entry name" value="SAM-dependent_MTases_sf"/>
</dbReference>
<name>A0A1G2A7E9_9BACT</name>
<comment type="caution">
    <text evidence="5">The sequence shown here is derived from an EMBL/GenBank/DDBJ whole genome shotgun (WGS) entry which is preliminary data.</text>
</comment>
<evidence type="ECO:0000256" key="1">
    <source>
        <dbReference type="ARBA" id="ARBA00022603"/>
    </source>
</evidence>
<dbReference type="Pfam" id="PF13649">
    <property type="entry name" value="Methyltransf_25"/>
    <property type="match status" value="1"/>
</dbReference>
<dbReference type="PANTHER" id="PTHR13610:SF11">
    <property type="entry name" value="METHYLTRANSFERASE DOMAIN-CONTAINING PROTEIN"/>
    <property type="match status" value="1"/>
</dbReference>
<dbReference type="Gene3D" id="3.40.50.150">
    <property type="entry name" value="Vaccinia Virus protein VP39"/>
    <property type="match status" value="1"/>
</dbReference>
<organism evidence="5 6">
    <name type="scientific">Candidatus Jacksonbacteria bacterium RIFCSPLOWO2_02_FULL_44_20</name>
    <dbReference type="NCBI Taxonomy" id="1798460"/>
    <lineage>
        <taxon>Bacteria</taxon>
        <taxon>Candidatus Jacksoniibacteriota</taxon>
    </lineage>
</organism>
<dbReference type="GO" id="GO:0032259">
    <property type="term" value="P:methylation"/>
    <property type="evidence" value="ECO:0007669"/>
    <property type="project" value="UniProtKB-KW"/>
</dbReference>
<keyword evidence="2" id="KW-0808">Transferase</keyword>
<dbReference type="GO" id="GO:0016279">
    <property type="term" value="F:protein-lysine N-methyltransferase activity"/>
    <property type="evidence" value="ECO:0007669"/>
    <property type="project" value="InterPro"/>
</dbReference>
<evidence type="ECO:0000256" key="2">
    <source>
        <dbReference type="ARBA" id="ARBA00022679"/>
    </source>
</evidence>
<evidence type="ECO:0000313" key="6">
    <source>
        <dbReference type="Proteomes" id="UP000178315"/>
    </source>
</evidence>
<dbReference type="SUPFAM" id="SSF53335">
    <property type="entry name" value="S-adenosyl-L-methionine-dependent methyltransferases"/>
    <property type="match status" value="1"/>
</dbReference>
<sequence>MLAWFLIILQIVILLLAYFALARLFYIFTTLRAAVPYVPTPRGAIKKMAEVSGLTDCTMGRSKEPIEIVDLGSGSGKMLFHLARYAPKNAALIGIEKSRLLSIVARARRLASKHRHKITLIQNDWTNFDLRNARYVFIFLTRPSIESLRVKFETELQKNACIASYMFQMKSDQFSEEKTSWLKIPIYVYRKL</sequence>
<gene>
    <name evidence="5" type="ORF">A3H61_04560</name>
</gene>
<dbReference type="AlphaFoldDB" id="A0A1G2A7E9"/>
<keyword evidence="1" id="KW-0489">Methyltransferase</keyword>
<evidence type="ECO:0000256" key="3">
    <source>
        <dbReference type="ARBA" id="ARBA00022691"/>
    </source>
</evidence>
<feature type="domain" description="Methyltransferase" evidence="4">
    <location>
        <begin position="68"/>
        <end position="141"/>
    </location>
</feature>
<dbReference type="InterPro" id="IPR041698">
    <property type="entry name" value="Methyltransf_25"/>
</dbReference>
<keyword evidence="3" id="KW-0949">S-adenosyl-L-methionine</keyword>
<reference evidence="5 6" key="1">
    <citation type="journal article" date="2016" name="Nat. Commun.">
        <title>Thousands of microbial genomes shed light on interconnected biogeochemical processes in an aquifer system.</title>
        <authorList>
            <person name="Anantharaman K."/>
            <person name="Brown C.T."/>
            <person name="Hug L.A."/>
            <person name="Sharon I."/>
            <person name="Castelle C.J."/>
            <person name="Probst A.J."/>
            <person name="Thomas B.C."/>
            <person name="Singh A."/>
            <person name="Wilkins M.J."/>
            <person name="Karaoz U."/>
            <person name="Brodie E.L."/>
            <person name="Williams K.H."/>
            <person name="Hubbard S.S."/>
            <person name="Banfield J.F."/>
        </authorList>
    </citation>
    <scope>NUCLEOTIDE SEQUENCE [LARGE SCALE GENOMIC DNA]</scope>
</reference>
<dbReference type="CDD" id="cd02440">
    <property type="entry name" value="AdoMet_MTases"/>
    <property type="match status" value="1"/>
</dbReference>
<dbReference type="Proteomes" id="UP000178315">
    <property type="component" value="Unassembled WGS sequence"/>
</dbReference>
<protein>
    <recommendedName>
        <fullName evidence="4">Methyltransferase domain-containing protein</fullName>
    </recommendedName>
</protein>
<accession>A0A1G2A7E9</accession>
<evidence type="ECO:0000313" key="5">
    <source>
        <dbReference type="EMBL" id="OGY72833.1"/>
    </source>
</evidence>
<evidence type="ECO:0000259" key="4">
    <source>
        <dbReference type="Pfam" id="PF13649"/>
    </source>
</evidence>
<dbReference type="PANTHER" id="PTHR13610">
    <property type="entry name" value="METHYLTRANSFERASE DOMAIN-CONTAINING PROTEIN"/>
    <property type="match status" value="1"/>
</dbReference>
<proteinExistence type="predicted"/>
<dbReference type="EMBL" id="MHJU01000022">
    <property type="protein sequence ID" value="OGY72833.1"/>
    <property type="molecule type" value="Genomic_DNA"/>
</dbReference>
<dbReference type="InterPro" id="IPR026170">
    <property type="entry name" value="FAM173A/B"/>
</dbReference>